<feature type="chain" id="PRO_5015448818" description="Cellulose synthase regulatory subunit" evidence="1">
    <location>
        <begin position="26"/>
        <end position="220"/>
    </location>
</feature>
<dbReference type="PROSITE" id="PS51257">
    <property type="entry name" value="PROKAR_LIPOPROTEIN"/>
    <property type="match status" value="1"/>
</dbReference>
<gene>
    <name evidence="2" type="ORF">DEW08_19575</name>
</gene>
<evidence type="ECO:0000256" key="1">
    <source>
        <dbReference type="SAM" id="SignalP"/>
    </source>
</evidence>
<dbReference type="AlphaFoldDB" id="A0A2S2CUZ0"/>
<sequence length="220" mass="24312">MTGFPRFLRLSVLAAALLTAGCAGWVRDNLSQSSTPWRRVQADALPVTLPPGGSFPIVAARTRSTGQVYRSYIAVLGNPTVLPGENRLSIDVQTLPDSLMGALVQPPRIFPVPLYTTETLTRTLAAEFPDMTAKVADAARRNRYGDYDFAVAHDEQNSCVLAWQLITDHTRTLPTRIEAVRLEYRVCGTTRDPKALLRPFDSLVLTLPETVLETDDLDRM</sequence>
<reference evidence="3" key="1">
    <citation type="submission" date="2018-05" db="EMBL/GenBank/DDBJ databases">
        <title>Azospirillum thermophila sp. nov., a novel isolated from hot spring.</title>
        <authorList>
            <person name="Zhao Z."/>
        </authorList>
    </citation>
    <scope>NUCLEOTIDE SEQUENCE [LARGE SCALE GENOMIC DNA]</scope>
    <source>
        <strain evidence="3">CFH 70021</strain>
    </source>
</reference>
<protein>
    <recommendedName>
        <fullName evidence="4">Cellulose synthase regulatory subunit</fullName>
    </recommendedName>
</protein>
<evidence type="ECO:0008006" key="4">
    <source>
        <dbReference type="Google" id="ProtNLM"/>
    </source>
</evidence>
<feature type="signal peptide" evidence="1">
    <location>
        <begin position="1"/>
        <end position="25"/>
    </location>
</feature>
<dbReference type="Pfam" id="PF17038">
    <property type="entry name" value="CBP_BcsN"/>
    <property type="match status" value="1"/>
</dbReference>
<dbReference type="InterPro" id="IPR031482">
    <property type="entry name" value="CBP_BcsN"/>
</dbReference>
<evidence type="ECO:0000313" key="2">
    <source>
        <dbReference type="EMBL" id="AWK88296.1"/>
    </source>
</evidence>
<name>A0A2S2CUZ0_9PROT</name>
<organism evidence="2 3">
    <name type="scientific">Azospirillum thermophilum</name>
    <dbReference type="NCBI Taxonomy" id="2202148"/>
    <lineage>
        <taxon>Bacteria</taxon>
        <taxon>Pseudomonadati</taxon>
        <taxon>Pseudomonadota</taxon>
        <taxon>Alphaproteobacteria</taxon>
        <taxon>Rhodospirillales</taxon>
        <taxon>Azospirillaceae</taxon>
        <taxon>Azospirillum</taxon>
    </lineage>
</organism>
<dbReference type="OrthoDB" id="7948789at2"/>
<dbReference type="EMBL" id="CP029354">
    <property type="protein sequence ID" value="AWK88296.1"/>
    <property type="molecule type" value="Genomic_DNA"/>
</dbReference>
<accession>A0A2S2CUZ0</accession>
<proteinExistence type="predicted"/>
<keyword evidence="3" id="KW-1185">Reference proteome</keyword>
<keyword evidence="1" id="KW-0732">Signal</keyword>
<dbReference type="RefSeq" id="WP_109330426.1">
    <property type="nucleotide sequence ID" value="NZ_CP029354.1"/>
</dbReference>
<evidence type="ECO:0000313" key="3">
    <source>
        <dbReference type="Proteomes" id="UP000245629"/>
    </source>
</evidence>
<dbReference type="Proteomes" id="UP000245629">
    <property type="component" value="Chromosome 3"/>
</dbReference>
<dbReference type="KEGG" id="azz:DEW08_19575"/>